<dbReference type="RefSeq" id="WP_076447559.1">
    <property type="nucleotide sequence ID" value="NZ_FTOQ01000004.1"/>
</dbReference>
<dbReference type="InterPro" id="IPR014710">
    <property type="entry name" value="RmlC-like_jellyroll"/>
</dbReference>
<dbReference type="InterPro" id="IPR011051">
    <property type="entry name" value="RmlC_Cupin_sf"/>
</dbReference>
<organism evidence="2 3">
    <name type="scientific">Roseivivax lentus</name>
    <dbReference type="NCBI Taxonomy" id="633194"/>
    <lineage>
        <taxon>Bacteria</taxon>
        <taxon>Pseudomonadati</taxon>
        <taxon>Pseudomonadota</taxon>
        <taxon>Alphaproteobacteria</taxon>
        <taxon>Rhodobacterales</taxon>
        <taxon>Roseobacteraceae</taxon>
        <taxon>Roseivivax</taxon>
    </lineage>
</organism>
<accession>A0A1N7MCM2</accession>
<feature type="domain" description="Cupin type-2" evidence="1">
    <location>
        <begin position="50"/>
        <end position="110"/>
    </location>
</feature>
<dbReference type="SUPFAM" id="SSF51182">
    <property type="entry name" value="RmlC-like cupins"/>
    <property type="match status" value="1"/>
</dbReference>
<sequence>MAQPVYIPNNSPDLVTMEEAENGGLKYRLTVDAEGGPSDNLCQGIFYLYDGHSESTHVHDVDEVIYVLAGNGHVRLGDREMRLSPGDTVYIPAGVPHGFTAKDNADLTVHFTFPVDRFSDVVYDYGAAA</sequence>
<name>A0A1N7MCM2_9RHOB</name>
<dbReference type="AlphaFoldDB" id="A0A1N7MCM2"/>
<dbReference type="PANTHER" id="PTHR37694:SF1">
    <property type="entry name" value="SLR8022 PROTEIN"/>
    <property type="match status" value="1"/>
</dbReference>
<dbReference type="Pfam" id="PF07883">
    <property type="entry name" value="Cupin_2"/>
    <property type="match status" value="1"/>
</dbReference>
<evidence type="ECO:0000313" key="3">
    <source>
        <dbReference type="Proteomes" id="UP000186684"/>
    </source>
</evidence>
<gene>
    <name evidence="2" type="ORF">SAMN05421759_104187</name>
</gene>
<dbReference type="Gene3D" id="2.60.120.10">
    <property type="entry name" value="Jelly Rolls"/>
    <property type="match status" value="1"/>
</dbReference>
<proteinExistence type="predicted"/>
<dbReference type="STRING" id="633194.SAMN05421759_104187"/>
<reference evidence="3" key="1">
    <citation type="submission" date="2017-01" db="EMBL/GenBank/DDBJ databases">
        <authorList>
            <person name="Varghese N."/>
            <person name="Submissions S."/>
        </authorList>
    </citation>
    <scope>NUCLEOTIDE SEQUENCE [LARGE SCALE GENOMIC DNA]</scope>
    <source>
        <strain evidence="3">DSM 29430</strain>
    </source>
</reference>
<dbReference type="OrthoDB" id="5592106at2"/>
<dbReference type="Proteomes" id="UP000186684">
    <property type="component" value="Unassembled WGS sequence"/>
</dbReference>
<dbReference type="EMBL" id="FTOQ01000004">
    <property type="protein sequence ID" value="SIS83739.1"/>
    <property type="molecule type" value="Genomic_DNA"/>
</dbReference>
<evidence type="ECO:0000259" key="1">
    <source>
        <dbReference type="Pfam" id="PF07883"/>
    </source>
</evidence>
<keyword evidence="3" id="KW-1185">Reference proteome</keyword>
<evidence type="ECO:0000313" key="2">
    <source>
        <dbReference type="EMBL" id="SIS83739.1"/>
    </source>
</evidence>
<dbReference type="PANTHER" id="PTHR37694">
    <property type="entry name" value="SLR8022 PROTEIN"/>
    <property type="match status" value="1"/>
</dbReference>
<dbReference type="InterPro" id="IPR013096">
    <property type="entry name" value="Cupin_2"/>
</dbReference>
<protein>
    <submittedName>
        <fullName evidence="2">Cupin domain-containing protein</fullName>
    </submittedName>
</protein>